<evidence type="ECO:0000256" key="5">
    <source>
        <dbReference type="SAM" id="MobiDB-lite"/>
    </source>
</evidence>
<evidence type="ECO:0000259" key="6">
    <source>
        <dbReference type="PROSITE" id="PS50240"/>
    </source>
</evidence>
<dbReference type="SUPFAM" id="SSF49854">
    <property type="entry name" value="Spermadhesin, CUB domain"/>
    <property type="match status" value="1"/>
</dbReference>
<dbReference type="FunFam" id="2.40.10.10:FF:000118">
    <property type="entry name" value="Chymotrypsinogen A"/>
    <property type="match status" value="1"/>
</dbReference>
<keyword evidence="8" id="KW-1185">Reference proteome</keyword>
<dbReference type="PROSITE" id="PS00135">
    <property type="entry name" value="TRYPSIN_SER"/>
    <property type="match status" value="1"/>
</dbReference>
<dbReference type="EMBL" id="FN653016">
    <property type="protein sequence ID" value="CBY07294.1"/>
    <property type="molecule type" value="Genomic_DNA"/>
</dbReference>
<dbReference type="Proteomes" id="UP000001307">
    <property type="component" value="Unassembled WGS sequence"/>
</dbReference>
<dbReference type="CDD" id="cd00190">
    <property type="entry name" value="Tryp_SPc"/>
    <property type="match status" value="1"/>
</dbReference>
<dbReference type="InterPro" id="IPR009003">
    <property type="entry name" value="Peptidase_S1_PA"/>
</dbReference>
<proteinExistence type="predicted"/>
<evidence type="ECO:0000256" key="1">
    <source>
        <dbReference type="ARBA" id="ARBA00022670"/>
    </source>
</evidence>
<dbReference type="Gene3D" id="2.40.10.10">
    <property type="entry name" value="Trypsin-like serine proteases"/>
    <property type="match status" value="1"/>
</dbReference>
<dbReference type="FunCoup" id="E4WTF2">
    <property type="interactions" value="6"/>
</dbReference>
<name>E4WTF2_OIKDI</name>
<dbReference type="InterPro" id="IPR043504">
    <property type="entry name" value="Peptidase_S1_PA_chymotrypsin"/>
</dbReference>
<dbReference type="InterPro" id="IPR033116">
    <property type="entry name" value="TRYPSIN_SER"/>
</dbReference>
<dbReference type="Pfam" id="PF00089">
    <property type="entry name" value="Trypsin"/>
    <property type="match status" value="1"/>
</dbReference>
<dbReference type="Gene3D" id="2.60.120.290">
    <property type="entry name" value="Spermadhesin, CUB domain"/>
    <property type="match status" value="1"/>
</dbReference>
<reference evidence="7" key="1">
    <citation type="journal article" date="2010" name="Science">
        <title>Plasticity of animal genome architecture unmasked by rapid evolution of a pelagic tunicate.</title>
        <authorList>
            <person name="Denoeud F."/>
            <person name="Henriet S."/>
            <person name="Mungpakdee S."/>
            <person name="Aury J.M."/>
            <person name="Da Silva C."/>
            <person name="Brinkmann H."/>
            <person name="Mikhaleva J."/>
            <person name="Olsen L.C."/>
            <person name="Jubin C."/>
            <person name="Canestro C."/>
            <person name="Bouquet J.M."/>
            <person name="Danks G."/>
            <person name="Poulain J."/>
            <person name="Campsteijn C."/>
            <person name="Adamski M."/>
            <person name="Cross I."/>
            <person name="Yadetie F."/>
            <person name="Muffato M."/>
            <person name="Louis A."/>
            <person name="Butcher S."/>
            <person name="Tsagkogeorga G."/>
            <person name="Konrad A."/>
            <person name="Singh S."/>
            <person name="Jensen M.F."/>
            <person name="Cong E.H."/>
            <person name="Eikeseth-Otteraa H."/>
            <person name="Noel B."/>
            <person name="Anthouard V."/>
            <person name="Porcel B.M."/>
            <person name="Kachouri-Lafond R."/>
            <person name="Nishino A."/>
            <person name="Ugolini M."/>
            <person name="Chourrout P."/>
            <person name="Nishida H."/>
            <person name="Aasland R."/>
            <person name="Huzurbazar S."/>
            <person name="Westhof E."/>
            <person name="Delsuc F."/>
            <person name="Lehrach H."/>
            <person name="Reinhardt R."/>
            <person name="Weissenbach J."/>
            <person name="Roy S.W."/>
            <person name="Artiguenave F."/>
            <person name="Postlethwait J.H."/>
            <person name="Manak J.R."/>
            <person name="Thompson E.M."/>
            <person name="Jaillon O."/>
            <person name="Du Pasquier L."/>
            <person name="Boudinot P."/>
            <person name="Liberles D.A."/>
            <person name="Volff J.N."/>
            <person name="Philippe H."/>
            <person name="Lenhard B."/>
            <person name="Roest Crollius H."/>
            <person name="Wincker P."/>
            <person name="Chourrout D."/>
        </authorList>
    </citation>
    <scope>NUCLEOTIDE SEQUENCE [LARGE SCALE GENOMIC DNA]</scope>
</reference>
<keyword evidence="3" id="KW-0720">Serine protease</keyword>
<dbReference type="InterPro" id="IPR001314">
    <property type="entry name" value="Peptidase_S1A"/>
</dbReference>
<dbReference type="InterPro" id="IPR035914">
    <property type="entry name" value="Sperma_CUB_dom_sf"/>
</dbReference>
<dbReference type="SUPFAM" id="SSF50494">
    <property type="entry name" value="Trypsin-like serine proteases"/>
    <property type="match status" value="1"/>
</dbReference>
<accession>E4WTF2</accession>
<sequence length="488" mass="53265">MKIATVFFGAAFGDYYNTIYDEAGTLSSVGYPGGYTKQWKFKTPGAQKFTFIFEDIDIDPDCYSYVSVYDGGYSPTWTLCDHDTGRVIHANTSQPQIYLQKTYGVIPPGKRGIKFHFYINDQLVSTTTTTTEGTTTTGSITPTDGSTTTDASSSTTESTTTTTTTTRTTQSTVPDHTNIAGYPTPPSYPAPGSGNFPPGDLTADESCGNTAFDPIIDGFDYVAQDRYVRNGESAQFFNERVVNGEEAVPHSFPWQAGIGTQYNFYCGGTVVAPNWVATAAHCGELVFIGSYSSDVAVAGAHDYRNDKANQQSQEIKEVFMNPNWEKRGKQQDVCMLKLKGSYTFNDFIQPACLAHKDWTLPDGFLCVVSGWGMTSESSSGAGSPVLRQAALNYMNDDDCHSLYKDGNGLLTSDDMQCFGTRPLNPPKQGACNGDSGGPLHCFIHGKWYYSGIVSFGASKCDTNIASVYGKVYNYKIHDYIIDTMEQNP</sequence>
<evidence type="ECO:0000256" key="2">
    <source>
        <dbReference type="ARBA" id="ARBA00022801"/>
    </source>
</evidence>
<evidence type="ECO:0000313" key="7">
    <source>
        <dbReference type="EMBL" id="CBY07294.1"/>
    </source>
</evidence>
<evidence type="ECO:0000256" key="3">
    <source>
        <dbReference type="ARBA" id="ARBA00022825"/>
    </source>
</evidence>
<dbReference type="PROSITE" id="PS50240">
    <property type="entry name" value="TRYPSIN_DOM"/>
    <property type="match status" value="1"/>
</dbReference>
<feature type="domain" description="Peptidase S1" evidence="6">
    <location>
        <begin position="241"/>
        <end position="485"/>
    </location>
</feature>
<dbReference type="AlphaFoldDB" id="E4WTF2"/>
<dbReference type="GO" id="GO:0006508">
    <property type="term" value="P:proteolysis"/>
    <property type="evidence" value="ECO:0007669"/>
    <property type="project" value="UniProtKB-KW"/>
</dbReference>
<organism evidence="7">
    <name type="scientific">Oikopleura dioica</name>
    <name type="common">Tunicate</name>
    <dbReference type="NCBI Taxonomy" id="34765"/>
    <lineage>
        <taxon>Eukaryota</taxon>
        <taxon>Metazoa</taxon>
        <taxon>Chordata</taxon>
        <taxon>Tunicata</taxon>
        <taxon>Appendicularia</taxon>
        <taxon>Copelata</taxon>
        <taxon>Oikopleuridae</taxon>
        <taxon>Oikopleura</taxon>
    </lineage>
</organism>
<keyword evidence="2" id="KW-0378">Hydrolase</keyword>
<dbReference type="SMART" id="SM00020">
    <property type="entry name" value="Tryp_SPc"/>
    <property type="match status" value="1"/>
</dbReference>
<dbReference type="InterPro" id="IPR001254">
    <property type="entry name" value="Trypsin_dom"/>
</dbReference>
<keyword evidence="1" id="KW-0645">Protease</keyword>
<dbReference type="OrthoDB" id="10051896at2759"/>
<gene>
    <name evidence="7" type="ORF">GSOID_T00006385001</name>
</gene>
<feature type="compositionally biased region" description="Low complexity" evidence="5">
    <location>
        <begin position="128"/>
        <end position="172"/>
    </location>
</feature>
<evidence type="ECO:0000256" key="4">
    <source>
        <dbReference type="ARBA" id="ARBA00023157"/>
    </source>
</evidence>
<feature type="region of interest" description="Disordered" evidence="5">
    <location>
        <begin position="128"/>
        <end position="181"/>
    </location>
</feature>
<dbReference type="PANTHER" id="PTHR24250">
    <property type="entry name" value="CHYMOTRYPSIN-RELATED"/>
    <property type="match status" value="1"/>
</dbReference>
<evidence type="ECO:0000313" key="8">
    <source>
        <dbReference type="Proteomes" id="UP000001307"/>
    </source>
</evidence>
<protein>
    <recommendedName>
        <fullName evidence="6">Peptidase S1 domain-containing protein</fullName>
    </recommendedName>
</protein>
<dbReference type="PANTHER" id="PTHR24250:SF50">
    <property type="entry name" value="PEPTIDASE S1 DOMAIN-CONTAINING PROTEIN"/>
    <property type="match status" value="1"/>
</dbReference>
<dbReference type="GO" id="GO:0004252">
    <property type="term" value="F:serine-type endopeptidase activity"/>
    <property type="evidence" value="ECO:0007669"/>
    <property type="project" value="InterPro"/>
</dbReference>
<dbReference type="InParanoid" id="E4WTF2"/>
<dbReference type="PRINTS" id="PR00722">
    <property type="entry name" value="CHYMOTRYPSIN"/>
</dbReference>
<keyword evidence="4" id="KW-1015">Disulfide bond</keyword>